<dbReference type="Pfam" id="PF02894">
    <property type="entry name" value="GFO_IDH_MocA_C"/>
    <property type="match status" value="1"/>
</dbReference>
<dbReference type="InterPro" id="IPR051450">
    <property type="entry name" value="Gfo/Idh/MocA_Oxidoreductases"/>
</dbReference>
<comment type="caution">
    <text evidence="5">The sequence shown here is derived from an EMBL/GenBank/DDBJ whole genome shotgun (WGS) entry which is preliminary data.</text>
</comment>
<dbReference type="InterPro" id="IPR000683">
    <property type="entry name" value="Gfo/Idh/MocA-like_OxRdtase_N"/>
</dbReference>
<name>A0A198A788_9BACL</name>
<evidence type="ECO:0000259" key="3">
    <source>
        <dbReference type="Pfam" id="PF01408"/>
    </source>
</evidence>
<dbReference type="InterPro" id="IPR004104">
    <property type="entry name" value="Gfo/Idh/MocA-like_OxRdtase_C"/>
</dbReference>
<feature type="region of interest" description="Disordered" evidence="2">
    <location>
        <begin position="252"/>
        <end position="273"/>
    </location>
</feature>
<dbReference type="Proteomes" id="UP000078454">
    <property type="component" value="Unassembled WGS sequence"/>
</dbReference>
<dbReference type="AlphaFoldDB" id="A0A198A788"/>
<dbReference type="EMBL" id="LYPB01000073">
    <property type="protein sequence ID" value="OAS17017.1"/>
    <property type="molecule type" value="Genomic_DNA"/>
</dbReference>
<keyword evidence="6" id="KW-1185">Reference proteome</keyword>
<dbReference type="STRING" id="1850517.A8708_02000"/>
<comment type="similarity">
    <text evidence="1">Belongs to the Gfo/Idh/MocA family.</text>
</comment>
<evidence type="ECO:0000313" key="6">
    <source>
        <dbReference type="Proteomes" id="UP000078454"/>
    </source>
</evidence>
<dbReference type="SUPFAM" id="SSF55347">
    <property type="entry name" value="Glyceraldehyde-3-phosphate dehydrogenase-like, C-terminal domain"/>
    <property type="match status" value="1"/>
</dbReference>
<feature type="domain" description="Gfo/Idh/MocA-like oxidoreductase C-terminal" evidence="4">
    <location>
        <begin position="131"/>
        <end position="325"/>
    </location>
</feature>
<dbReference type="PANTHER" id="PTHR43377:SF1">
    <property type="entry name" value="BILIVERDIN REDUCTASE A"/>
    <property type="match status" value="1"/>
</dbReference>
<evidence type="ECO:0000259" key="4">
    <source>
        <dbReference type="Pfam" id="PF02894"/>
    </source>
</evidence>
<dbReference type="SUPFAM" id="SSF51735">
    <property type="entry name" value="NAD(P)-binding Rossmann-fold domains"/>
    <property type="match status" value="1"/>
</dbReference>
<feature type="domain" description="Gfo/Idh/MocA-like oxidoreductase N-terminal" evidence="3">
    <location>
        <begin position="1"/>
        <end position="119"/>
    </location>
</feature>
<dbReference type="Gene3D" id="3.30.360.10">
    <property type="entry name" value="Dihydrodipicolinate Reductase, domain 2"/>
    <property type="match status" value="1"/>
</dbReference>
<accession>A0A198A788</accession>
<protein>
    <submittedName>
        <fullName evidence="5">Oxidoreductase</fullName>
    </submittedName>
</protein>
<dbReference type="InterPro" id="IPR036291">
    <property type="entry name" value="NAD(P)-bd_dom_sf"/>
</dbReference>
<dbReference type="RefSeq" id="WP_068666253.1">
    <property type="nucleotide sequence ID" value="NZ_LYPB01000073.1"/>
</dbReference>
<dbReference type="PANTHER" id="PTHR43377">
    <property type="entry name" value="BILIVERDIN REDUCTASE A"/>
    <property type="match status" value="1"/>
</dbReference>
<dbReference type="Gene3D" id="3.40.50.720">
    <property type="entry name" value="NAD(P)-binding Rossmann-like Domain"/>
    <property type="match status" value="1"/>
</dbReference>
<proteinExistence type="inferred from homology"/>
<reference evidence="5 6" key="1">
    <citation type="submission" date="2016-05" db="EMBL/GenBank/DDBJ databases">
        <title>Paenibacillus sp. 1ZS3-15 nov., isolated from the rhizosphere soil.</title>
        <authorList>
            <person name="Zhang X.X."/>
            <person name="Zhang J."/>
        </authorList>
    </citation>
    <scope>NUCLEOTIDE SEQUENCE [LARGE SCALE GENOMIC DNA]</scope>
    <source>
        <strain evidence="5 6">1ZS3-15</strain>
    </source>
</reference>
<sequence>MKIAIVGCGGMGNVHASSYVHMPDVELTGVCDLDIELAEALSLKTGAPAYTSFESMLSEADFDVLSVTLPSYLHKEYTLKAAQAGKHVICEKPLALNLEDAAAMIQGCEHYGVRLFVGHVVRFFPEYVQMKQAIDEGKLGRVGVIHAKRIGSHPGDVRPWFNDFDKSGGVIADLMIHDIDFLRWAIGEVKSVYGLNQRVNDLDYALVTLLFDNGAVANVEAFWGYQGPFQTAVEIAGSKGIIRSDSQKSSSLHICKSPSDSEGRRFAEVPQSPGYRSPYEREIAHFIQCIRDGSEPIVTANDAYKALEITMAALESVRTGKSVQLKTNSTFEEETV</sequence>
<organism evidence="5 6">
    <name type="scientific">Paenibacillus oryzisoli</name>
    <dbReference type="NCBI Taxonomy" id="1850517"/>
    <lineage>
        <taxon>Bacteria</taxon>
        <taxon>Bacillati</taxon>
        <taxon>Bacillota</taxon>
        <taxon>Bacilli</taxon>
        <taxon>Bacillales</taxon>
        <taxon>Paenibacillaceae</taxon>
        <taxon>Paenibacillus</taxon>
    </lineage>
</organism>
<dbReference type="GO" id="GO:0000166">
    <property type="term" value="F:nucleotide binding"/>
    <property type="evidence" value="ECO:0007669"/>
    <property type="project" value="InterPro"/>
</dbReference>
<dbReference type="OrthoDB" id="9815825at2"/>
<evidence type="ECO:0000313" key="5">
    <source>
        <dbReference type="EMBL" id="OAS17017.1"/>
    </source>
</evidence>
<dbReference type="Pfam" id="PF01408">
    <property type="entry name" value="GFO_IDH_MocA"/>
    <property type="match status" value="1"/>
</dbReference>
<gene>
    <name evidence="5" type="ORF">A8708_02000</name>
</gene>
<evidence type="ECO:0000256" key="1">
    <source>
        <dbReference type="ARBA" id="ARBA00010928"/>
    </source>
</evidence>
<evidence type="ECO:0000256" key="2">
    <source>
        <dbReference type="SAM" id="MobiDB-lite"/>
    </source>
</evidence>